<dbReference type="Proteomes" id="UP000031518">
    <property type="component" value="Unassembled WGS sequence"/>
</dbReference>
<evidence type="ECO:0000259" key="2">
    <source>
        <dbReference type="Pfam" id="PF07589"/>
    </source>
</evidence>
<dbReference type="AlphaFoldDB" id="A0A0B6WYU5"/>
<feature type="signal peptide" evidence="1">
    <location>
        <begin position="1"/>
        <end position="21"/>
    </location>
</feature>
<gene>
    <name evidence="3" type="ORF">PYK22_01323</name>
</gene>
<dbReference type="InterPro" id="IPR013424">
    <property type="entry name" value="Ice-binding_C"/>
</dbReference>
<dbReference type="STRING" id="454194.PYK22_01323"/>
<evidence type="ECO:0000313" key="4">
    <source>
        <dbReference type="Proteomes" id="UP000031518"/>
    </source>
</evidence>
<proteinExistence type="predicted"/>
<protein>
    <submittedName>
        <fullName evidence="3">PEP-CTERM putative exosortase interaction domain-containing protein</fullName>
    </submittedName>
</protein>
<feature type="domain" description="Ice-binding protein C-terminal" evidence="2">
    <location>
        <begin position="161"/>
        <end position="185"/>
    </location>
</feature>
<dbReference type="EMBL" id="CBXV010000004">
    <property type="protein sequence ID" value="CDM65325.1"/>
    <property type="molecule type" value="Genomic_DNA"/>
</dbReference>
<evidence type="ECO:0000256" key="1">
    <source>
        <dbReference type="SAM" id="SignalP"/>
    </source>
</evidence>
<keyword evidence="1" id="KW-0732">Signal</keyword>
<name>A0A0B6WYU5_9BACT</name>
<keyword evidence="4" id="KW-1185">Reference proteome</keyword>
<dbReference type="OrthoDB" id="484456at2"/>
<organism evidence="3 4">
    <name type="scientific">Pyrinomonas methylaliphatogenes</name>
    <dbReference type="NCBI Taxonomy" id="454194"/>
    <lineage>
        <taxon>Bacteria</taxon>
        <taxon>Pseudomonadati</taxon>
        <taxon>Acidobacteriota</taxon>
        <taxon>Blastocatellia</taxon>
        <taxon>Blastocatellales</taxon>
        <taxon>Pyrinomonadaceae</taxon>
        <taxon>Pyrinomonas</taxon>
    </lineage>
</organism>
<feature type="chain" id="PRO_5002110931" evidence="1">
    <location>
        <begin position="22"/>
        <end position="188"/>
    </location>
</feature>
<reference evidence="3 4" key="2">
    <citation type="submission" date="2015-01" db="EMBL/GenBank/DDBJ databases">
        <title>Complete genome sequence of Pyrinomonas methylaliphatogenes type strain K22T.</title>
        <authorList>
            <person name="Lee K.C.Y."/>
            <person name="Power J.F."/>
            <person name="Dunfield P.F."/>
            <person name="Morgan X.C."/>
            <person name="Huttenhower C."/>
            <person name="Stott M.B."/>
        </authorList>
    </citation>
    <scope>NUCLEOTIDE SEQUENCE [LARGE SCALE GENOMIC DNA]</scope>
    <source>
        <strain evidence="3 4">K22</strain>
    </source>
</reference>
<evidence type="ECO:0000313" key="3">
    <source>
        <dbReference type="EMBL" id="CDM65325.1"/>
    </source>
</evidence>
<sequence precursor="true">MRFKLTIASLLILGSLSMAQAATFTFTGNTFTNPDGRFNRPEENGMMLSSLGSNVPYKVFGFSVTSPGSYTFVLQSLEPVVYDPFLVLYASSFNPSSPLSNFVVANDDLAGDTTRSGFTQTLSTGVNYFLVVTGKIGDGMSLFEDSGAFQTTITGPGTIVPVPEPATMILLGTGLVGVGAALRRRHNG</sequence>
<reference evidence="3 4" key="1">
    <citation type="submission" date="2013-12" db="EMBL/GenBank/DDBJ databases">
        <authorList>
            <person name="Stott M."/>
        </authorList>
    </citation>
    <scope>NUCLEOTIDE SEQUENCE [LARGE SCALE GENOMIC DNA]</scope>
    <source>
        <strain evidence="3 4">K22</strain>
    </source>
</reference>
<accession>A0A0B6WYU5</accession>
<dbReference type="RefSeq" id="WP_157770717.1">
    <property type="nucleotide sequence ID" value="NZ_CBXV010000004.1"/>
</dbReference>
<dbReference type="Pfam" id="PF07589">
    <property type="entry name" value="PEP-CTERM"/>
    <property type="match status" value="1"/>
</dbReference>
<dbReference type="NCBIfam" id="TIGR02595">
    <property type="entry name" value="PEP_CTERM"/>
    <property type="match status" value="1"/>
</dbReference>